<accession>K9W788</accession>
<dbReference type="STRING" id="1173022.Cri9333_4555"/>
<dbReference type="Proteomes" id="UP000010472">
    <property type="component" value="Chromosome"/>
</dbReference>
<keyword evidence="3" id="KW-1185">Reference proteome</keyword>
<dbReference type="Gene3D" id="3.90.1570.10">
    <property type="entry name" value="tt1808, chain A"/>
    <property type="match status" value="1"/>
</dbReference>
<dbReference type="eggNOG" id="COG4636">
    <property type="taxonomic scope" value="Bacteria"/>
</dbReference>
<evidence type="ECO:0000313" key="2">
    <source>
        <dbReference type="EMBL" id="AFZ15335.1"/>
    </source>
</evidence>
<dbReference type="SUPFAM" id="SSF52980">
    <property type="entry name" value="Restriction endonuclease-like"/>
    <property type="match status" value="1"/>
</dbReference>
<dbReference type="InterPro" id="IPR012296">
    <property type="entry name" value="Nuclease_put_TT1808"/>
</dbReference>
<dbReference type="PATRIC" id="fig|1173022.3.peg.4918"/>
<dbReference type="Pfam" id="PF05685">
    <property type="entry name" value="Uma2"/>
    <property type="match status" value="1"/>
</dbReference>
<sequence>MSAVTVKRFTISEYHRLSELGFFIENERVELIRGQILEMAAKGTPHSVCNSLLIGKLVMLLGKRAIVRGQEPIIIPPDSEPEPDVVIARNKSDNYLSNHPISADLLLVIEVADSSLKYDQEVKLALYAEARISNYWIFNLVTNCLEAYSEPYQDQHGNFGYANKHIFLPNSVVPLPGFPELSLNLTEVFPQTQS</sequence>
<dbReference type="KEGG" id="cep:Cri9333_4555"/>
<feature type="domain" description="Putative restriction endonuclease" evidence="1">
    <location>
        <begin position="12"/>
        <end position="185"/>
    </location>
</feature>
<organism evidence="2 3">
    <name type="scientific">Crinalium epipsammum PCC 9333</name>
    <dbReference type="NCBI Taxonomy" id="1173022"/>
    <lineage>
        <taxon>Bacteria</taxon>
        <taxon>Bacillati</taxon>
        <taxon>Cyanobacteriota</taxon>
        <taxon>Cyanophyceae</taxon>
        <taxon>Gomontiellales</taxon>
        <taxon>Gomontiellaceae</taxon>
        <taxon>Crinalium</taxon>
    </lineage>
</organism>
<protein>
    <recommendedName>
        <fullName evidence="1">Putative restriction endonuclease domain-containing protein</fullName>
    </recommendedName>
</protein>
<dbReference type="AlphaFoldDB" id="K9W788"/>
<evidence type="ECO:0000313" key="3">
    <source>
        <dbReference type="Proteomes" id="UP000010472"/>
    </source>
</evidence>
<dbReference type="EMBL" id="CP003620">
    <property type="protein sequence ID" value="AFZ15335.1"/>
    <property type="molecule type" value="Genomic_DNA"/>
</dbReference>
<dbReference type="PANTHER" id="PTHR35400">
    <property type="entry name" value="SLR1083 PROTEIN"/>
    <property type="match status" value="1"/>
</dbReference>
<name>K9W788_9CYAN</name>
<gene>
    <name evidence="2" type="ORF">Cri9333_4555</name>
</gene>
<dbReference type="RefSeq" id="WP_015205426.1">
    <property type="nucleotide sequence ID" value="NC_019753.1"/>
</dbReference>
<dbReference type="InterPro" id="IPR011335">
    <property type="entry name" value="Restrct_endonuc-II-like"/>
</dbReference>
<dbReference type="HOGENOM" id="CLU_076312_2_0_3"/>
<reference evidence="2 3" key="1">
    <citation type="submission" date="2012-06" db="EMBL/GenBank/DDBJ databases">
        <title>Finished chromosome of genome of Crinalium epipsammum PCC 9333.</title>
        <authorList>
            <consortium name="US DOE Joint Genome Institute"/>
            <person name="Gugger M."/>
            <person name="Coursin T."/>
            <person name="Rippka R."/>
            <person name="Tandeau De Marsac N."/>
            <person name="Huntemann M."/>
            <person name="Wei C.-L."/>
            <person name="Han J."/>
            <person name="Detter J.C."/>
            <person name="Han C."/>
            <person name="Tapia R."/>
            <person name="Davenport K."/>
            <person name="Daligault H."/>
            <person name="Erkkila T."/>
            <person name="Gu W."/>
            <person name="Munk A.C.C."/>
            <person name="Teshima H."/>
            <person name="Xu Y."/>
            <person name="Chain P."/>
            <person name="Chen A."/>
            <person name="Krypides N."/>
            <person name="Mavromatis K."/>
            <person name="Markowitz V."/>
            <person name="Szeto E."/>
            <person name="Ivanova N."/>
            <person name="Mikhailova N."/>
            <person name="Ovchinnikova G."/>
            <person name="Pagani I."/>
            <person name="Pati A."/>
            <person name="Goodwin L."/>
            <person name="Peters L."/>
            <person name="Pitluck S."/>
            <person name="Woyke T."/>
            <person name="Kerfeld C."/>
        </authorList>
    </citation>
    <scope>NUCLEOTIDE SEQUENCE [LARGE SCALE GENOMIC DNA]</scope>
    <source>
        <strain evidence="2 3">PCC 9333</strain>
    </source>
</reference>
<dbReference type="InterPro" id="IPR008538">
    <property type="entry name" value="Uma2"/>
</dbReference>
<evidence type="ECO:0000259" key="1">
    <source>
        <dbReference type="Pfam" id="PF05685"/>
    </source>
</evidence>
<dbReference type="OrthoDB" id="509866at2"/>
<dbReference type="CDD" id="cd06260">
    <property type="entry name" value="DUF820-like"/>
    <property type="match status" value="1"/>
</dbReference>
<dbReference type="PANTHER" id="PTHR35400:SF1">
    <property type="entry name" value="SLR1083 PROTEIN"/>
    <property type="match status" value="1"/>
</dbReference>
<proteinExistence type="predicted"/>